<dbReference type="InterPro" id="IPR057725">
    <property type="entry name" value="Ams2-SPT21_N"/>
</dbReference>
<accession>A0A161HIA3</accession>
<dbReference type="KEGG" id="slb:AWJ20_3671"/>
<evidence type="ECO:0000313" key="5">
    <source>
        <dbReference type="Proteomes" id="UP000189580"/>
    </source>
</evidence>
<feature type="region of interest" description="Disordered" evidence="2">
    <location>
        <begin position="192"/>
        <end position="237"/>
    </location>
</feature>
<evidence type="ECO:0000256" key="1">
    <source>
        <dbReference type="PROSITE-ProRule" id="PRU00094"/>
    </source>
</evidence>
<feature type="compositionally biased region" description="Low complexity" evidence="2">
    <location>
        <begin position="544"/>
        <end position="557"/>
    </location>
</feature>
<feature type="region of interest" description="Disordered" evidence="2">
    <location>
        <begin position="457"/>
        <end position="665"/>
    </location>
</feature>
<dbReference type="GO" id="GO:0008270">
    <property type="term" value="F:zinc ion binding"/>
    <property type="evidence" value="ECO:0007669"/>
    <property type="project" value="UniProtKB-KW"/>
</dbReference>
<reference evidence="4 5" key="1">
    <citation type="submission" date="2016-02" db="EMBL/GenBank/DDBJ databases">
        <title>Complete genome sequence and transcriptome regulation of the pentose utilising yeast Sugiyamaella lignohabitans.</title>
        <authorList>
            <person name="Bellasio M."/>
            <person name="Peymann A."/>
            <person name="Valli M."/>
            <person name="Sipitzky M."/>
            <person name="Graf A."/>
            <person name="Sauer M."/>
            <person name="Marx H."/>
            <person name="Mattanovich D."/>
        </authorList>
    </citation>
    <scope>NUCLEOTIDE SEQUENCE [LARGE SCALE GENOMIC DNA]</scope>
    <source>
        <strain evidence="4 5">CBS 10342</strain>
    </source>
</reference>
<dbReference type="PANTHER" id="PTHR39147">
    <property type="entry name" value="PROTEIN SPT21"/>
    <property type="match status" value="1"/>
</dbReference>
<dbReference type="SUPFAM" id="SSF57716">
    <property type="entry name" value="Glucocorticoid receptor-like (DNA-binding domain)"/>
    <property type="match status" value="1"/>
</dbReference>
<gene>
    <name evidence="4" type="ORF">AWJ20_3671</name>
</gene>
<feature type="region of interest" description="Disordered" evidence="2">
    <location>
        <begin position="362"/>
        <end position="401"/>
    </location>
</feature>
<dbReference type="OrthoDB" id="3199820at2759"/>
<evidence type="ECO:0000256" key="2">
    <source>
        <dbReference type="SAM" id="MobiDB-lite"/>
    </source>
</evidence>
<dbReference type="GeneID" id="30035718"/>
<dbReference type="PANTHER" id="PTHR39147:SF1">
    <property type="entry name" value="PROTEIN SPT21"/>
    <property type="match status" value="1"/>
</dbReference>
<evidence type="ECO:0000313" key="4">
    <source>
        <dbReference type="EMBL" id="ANB16020.1"/>
    </source>
</evidence>
<dbReference type="Pfam" id="PF25823">
    <property type="entry name" value="Ams2-SPT21_N"/>
    <property type="match status" value="1"/>
</dbReference>
<feature type="region of interest" description="Disordered" evidence="2">
    <location>
        <begin position="256"/>
        <end position="336"/>
    </location>
</feature>
<organism evidence="4 5">
    <name type="scientific">Sugiyamaella lignohabitans</name>
    <dbReference type="NCBI Taxonomy" id="796027"/>
    <lineage>
        <taxon>Eukaryota</taxon>
        <taxon>Fungi</taxon>
        <taxon>Dikarya</taxon>
        <taxon>Ascomycota</taxon>
        <taxon>Saccharomycotina</taxon>
        <taxon>Dipodascomycetes</taxon>
        <taxon>Dipodascales</taxon>
        <taxon>Trichomonascaceae</taxon>
        <taxon>Sugiyamaella</taxon>
    </lineage>
</organism>
<dbReference type="CDD" id="cd00202">
    <property type="entry name" value="ZnF_GATA"/>
    <property type="match status" value="1"/>
</dbReference>
<feature type="compositionally biased region" description="Polar residues" evidence="2">
    <location>
        <begin position="528"/>
        <end position="540"/>
    </location>
</feature>
<dbReference type="RefSeq" id="XP_018738497.1">
    <property type="nucleotide sequence ID" value="XM_018880704.1"/>
</dbReference>
<dbReference type="Pfam" id="PF00320">
    <property type="entry name" value="GATA"/>
    <property type="match status" value="1"/>
</dbReference>
<keyword evidence="1" id="KW-0862">Zinc</keyword>
<dbReference type="GO" id="GO:0006357">
    <property type="term" value="P:regulation of transcription by RNA polymerase II"/>
    <property type="evidence" value="ECO:0007669"/>
    <property type="project" value="TreeGrafter"/>
</dbReference>
<keyword evidence="5" id="KW-1185">Reference proteome</keyword>
<keyword evidence="1" id="KW-0863">Zinc-finger</keyword>
<dbReference type="GO" id="GO:0000183">
    <property type="term" value="P:rDNA heterochromatin formation"/>
    <property type="evidence" value="ECO:0007669"/>
    <property type="project" value="TreeGrafter"/>
</dbReference>
<feature type="compositionally biased region" description="Polar residues" evidence="2">
    <location>
        <begin position="586"/>
        <end position="603"/>
    </location>
</feature>
<dbReference type="SMART" id="SM00401">
    <property type="entry name" value="ZnF_GATA"/>
    <property type="match status" value="1"/>
</dbReference>
<dbReference type="GO" id="GO:0043565">
    <property type="term" value="F:sequence-specific DNA binding"/>
    <property type="evidence" value="ECO:0007669"/>
    <property type="project" value="InterPro"/>
</dbReference>
<dbReference type="GO" id="GO:0030466">
    <property type="term" value="P:silent mating-type cassette heterochromatin formation"/>
    <property type="evidence" value="ECO:0007669"/>
    <property type="project" value="TreeGrafter"/>
</dbReference>
<dbReference type="Gene3D" id="3.30.50.10">
    <property type="entry name" value="Erythroid Transcription Factor GATA-1, subunit A"/>
    <property type="match status" value="1"/>
</dbReference>
<dbReference type="InterPro" id="IPR000679">
    <property type="entry name" value="Znf_GATA"/>
</dbReference>
<feature type="compositionally biased region" description="Polar residues" evidence="2">
    <location>
        <begin position="260"/>
        <end position="276"/>
    </location>
</feature>
<dbReference type="EMBL" id="CP014503">
    <property type="protein sequence ID" value="ANB16020.1"/>
    <property type="molecule type" value="Genomic_DNA"/>
</dbReference>
<protein>
    <recommendedName>
        <fullName evidence="3">GATA-type domain-containing protein</fullName>
    </recommendedName>
</protein>
<feature type="compositionally biased region" description="Polar residues" evidence="2">
    <location>
        <begin position="323"/>
        <end position="336"/>
    </location>
</feature>
<feature type="compositionally biased region" description="Low complexity" evidence="2">
    <location>
        <begin position="462"/>
        <end position="479"/>
    </location>
</feature>
<dbReference type="AlphaFoldDB" id="A0A161HIA3"/>
<keyword evidence="1" id="KW-0479">Metal-binding</keyword>
<dbReference type="InterPro" id="IPR042403">
    <property type="entry name" value="Spt21/Ams2"/>
</dbReference>
<feature type="region of interest" description="Disordered" evidence="2">
    <location>
        <begin position="760"/>
        <end position="790"/>
    </location>
</feature>
<feature type="compositionally biased region" description="Low complexity" evidence="2">
    <location>
        <begin position="495"/>
        <end position="527"/>
    </location>
</feature>
<dbReference type="Proteomes" id="UP000189580">
    <property type="component" value="Chromosome b"/>
</dbReference>
<feature type="domain" description="GATA-type" evidence="3">
    <location>
        <begin position="406"/>
        <end position="458"/>
    </location>
</feature>
<evidence type="ECO:0000259" key="3">
    <source>
        <dbReference type="PROSITE" id="PS50114"/>
    </source>
</evidence>
<feature type="compositionally biased region" description="Low complexity" evidence="2">
    <location>
        <begin position="209"/>
        <end position="235"/>
    </location>
</feature>
<sequence>MYTFDKTHSIMCLARLPNVVSVPVAYGDDNSPLGVIDLGTCLQAVNECSPELIAGTSCKDYAVYSVDFTEPDQPLVGHGMLSWVTLQRLSQNSAPVWLAGKVTNNILPLYAAKETLEVHLRLFPLQDTNQDDYLASIRVYESLAKNLPSDFNHPAWARFVSSNAGILNLDENRNAQPTSNQMQNLNRSKSQILTQTQGETQNQHSRQIHVQNSNQSQPQSLQHQANQHNQNQNNHSMAKRSYSLREVNANTDKLHEAARRNSTSSRPASVTPSSPILQAPKRYKSLANDSAPHPYYPASSPPPTTSNTYGSHNQHRHIRASSPIRTSDNHSNSNSNVISTQKGLIRLSSIDLSSAFNDSIKSTNTSNSTAPPAPATSSSSSSTTRARGRRRRAKDDDGSGVDVVVQCDNCGTTKTPTWRRVKTGDKDRNLCNPCGLWYQTKKTMRPESLWHNAAKNSKKKAGANNGDNANNDSSNGNGNTVTSSLSATARGPVGPSTAPNSSSANAVTPVPNTKPSSSSSIPATSLTNNASRLDPSSTSPADGASISRSSTPSSATPNVETTGGDTIDYTGNGPSPDPVSKPAKELTTNLSQPLHLPSQNTASMLPPLKAANSEAVDDESDKENRRPTSDQSTNPHGHEPDTADIDSLFETPKKNRIRSDIPMGSITPTSKWIAKLIQPRSDDDDVFKAFLDSPSKRALGGVSSSNGNRQDQLSSVVSDMTFDGSMDNSSIPSEPLMMPSSPPTSFFYLYDETTSHWPTKQWGHDTGTAHVTPSEFDEDDAGAPTVKSLQ</sequence>
<name>A0A161HIA3_9ASCO</name>
<feature type="compositionally biased region" description="Low complexity" evidence="2">
    <location>
        <begin position="362"/>
        <end position="385"/>
    </location>
</feature>
<feature type="compositionally biased region" description="Polar residues" evidence="2">
    <location>
        <begin position="192"/>
        <end position="205"/>
    </location>
</feature>
<dbReference type="PROSITE" id="PS50114">
    <property type="entry name" value="GATA_ZN_FINGER_2"/>
    <property type="match status" value="1"/>
</dbReference>
<dbReference type="InterPro" id="IPR013088">
    <property type="entry name" value="Znf_NHR/GATA"/>
</dbReference>
<proteinExistence type="predicted"/>